<evidence type="ECO:0000256" key="2">
    <source>
        <dbReference type="ARBA" id="ARBA00022801"/>
    </source>
</evidence>
<proteinExistence type="predicted"/>
<dbReference type="PANTHER" id="PTHR24264:SF20">
    <property type="entry name" value="TRYPSIN-LIKE"/>
    <property type="match status" value="1"/>
</dbReference>
<dbReference type="GO" id="GO:0006508">
    <property type="term" value="P:proteolysis"/>
    <property type="evidence" value="ECO:0007669"/>
    <property type="project" value="UniProtKB-KW"/>
</dbReference>
<reference evidence="5 6" key="1">
    <citation type="journal article" date="2021" name="BMC Biol.">
        <title>Horizontally acquired antibacterial genes associated with adaptive radiation of ladybird beetles.</title>
        <authorList>
            <person name="Li H.S."/>
            <person name="Tang X.F."/>
            <person name="Huang Y.H."/>
            <person name="Xu Z.Y."/>
            <person name="Chen M.L."/>
            <person name="Du X.Y."/>
            <person name="Qiu B.Y."/>
            <person name="Chen P.T."/>
            <person name="Zhang W."/>
            <person name="Slipinski A."/>
            <person name="Escalona H.E."/>
            <person name="Waterhouse R.M."/>
            <person name="Zwick A."/>
            <person name="Pang H."/>
        </authorList>
    </citation>
    <scope>NUCLEOTIDE SEQUENCE [LARGE SCALE GENOMIC DNA]</scope>
    <source>
        <strain evidence="5">SYSU2018</strain>
    </source>
</reference>
<comment type="caution">
    <text evidence="5">The sequence shown here is derived from an EMBL/GenBank/DDBJ whole genome shotgun (WGS) entry which is preliminary data.</text>
</comment>
<dbReference type="CDD" id="cd00190">
    <property type="entry name" value="Tryp_SPc"/>
    <property type="match status" value="1"/>
</dbReference>
<dbReference type="InterPro" id="IPR050127">
    <property type="entry name" value="Serine_Proteases_S1"/>
</dbReference>
<dbReference type="AlphaFoldDB" id="A0ABD2NDH4"/>
<dbReference type="InterPro" id="IPR009003">
    <property type="entry name" value="Peptidase_S1_PA"/>
</dbReference>
<dbReference type="Proteomes" id="UP001516400">
    <property type="component" value="Unassembled WGS sequence"/>
</dbReference>
<dbReference type="SMART" id="SM00020">
    <property type="entry name" value="Tryp_SPc"/>
    <property type="match status" value="1"/>
</dbReference>
<evidence type="ECO:0000256" key="3">
    <source>
        <dbReference type="ARBA" id="ARBA00022825"/>
    </source>
</evidence>
<keyword evidence="3" id="KW-0720">Serine protease</keyword>
<dbReference type="GO" id="GO:0008236">
    <property type="term" value="F:serine-type peptidase activity"/>
    <property type="evidence" value="ECO:0007669"/>
    <property type="project" value="UniProtKB-KW"/>
</dbReference>
<evidence type="ECO:0000313" key="6">
    <source>
        <dbReference type="Proteomes" id="UP001516400"/>
    </source>
</evidence>
<gene>
    <name evidence="5" type="ORF">HHI36_012001</name>
</gene>
<dbReference type="SUPFAM" id="SSF50494">
    <property type="entry name" value="Trypsin-like serine proteases"/>
    <property type="match status" value="1"/>
</dbReference>
<evidence type="ECO:0000259" key="4">
    <source>
        <dbReference type="PROSITE" id="PS50240"/>
    </source>
</evidence>
<keyword evidence="2" id="KW-0378">Hydrolase</keyword>
<dbReference type="PANTHER" id="PTHR24264">
    <property type="entry name" value="TRYPSIN-RELATED"/>
    <property type="match status" value="1"/>
</dbReference>
<name>A0ABD2NDH4_9CUCU</name>
<keyword evidence="1" id="KW-0645">Protease</keyword>
<organism evidence="5 6">
    <name type="scientific">Cryptolaemus montrouzieri</name>
    <dbReference type="NCBI Taxonomy" id="559131"/>
    <lineage>
        <taxon>Eukaryota</taxon>
        <taxon>Metazoa</taxon>
        <taxon>Ecdysozoa</taxon>
        <taxon>Arthropoda</taxon>
        <taxon>Hexapoda</taxon>
        <taxon>Insecta</taxon>
        <taxon>Pterygota</taxon>
        <taxon>Neoptera</taxon>
        <taxon>Endopterygota</taxon>
        <taxon>Coleoptera</taxon>
        <taxon>Polyphaga</taxon>
        <taxon>Cucujiformia</taxon>
        <taxon>Coccinelloidea</taxon>
        <taxon>Coccinellidae</taxon>
        <taxon>Scymninae</taxon>
        <taxon>Scymnini</taxon>
        <taxon>Cryptolaemus</taxon>
    </lineage>
</organism>
<dbReference type="Gene3D" id="2.40.10.10">
    <property type="entry name" value="Trypsin-like serine proteases"/>
    <property type="match status" value="1"/>
</dbReference>
<feature type="domain" description="Peptidase S1" evidence="4">
    <location>
        <begin position="1"/>
        <end position="168"/>
    </location>
</feature>
<evidence type="ECO:0000256" key="1">
    <source>
        <dbReference type="ARBA" id="ARBA00022670"/>
    </source>
</evidence>
<dbReference type="PROSITE" id="PS50240">
    <property type="entry name" value="TRYPSIN_DOM"/>
    <property type="match status" value="1"/>
</dbReference>
<sequence>MKGKTIRAKRFIAHPDFNNDTLDKDIAVIWLEKPMKLKKTVKPILLPEHSERLPKVGTFLTVSGWGVIDSKGNATPAEELRSVQLPLLSKQVCKNCYPELELTDSVFCAGYFLGGRGASFQDSGGPVVYNGKQYGVVSLGGDIDEFPLSPNIFSSVPKLRGFIRRNMGKVFNNTLKE</sequence>
<evidence type="ECO:0000313" key="5">
    <source>
        <dbReference type="EMBL" id="KAL3276629.1"/>
    </source>
</evidence>
<dbReference type="InterPro" id="IPR043504">
    <property type="entry name" value="Peptidase_S1_PA_chymotrypsin"/>
</dbReference>
<dbReference type="Pfam" id="PF00089">
    <property type="entry name" value="Trypsin"/>
    <property type="match status" value="1"/>
</dbReference>
<keyword evidence="6" id="KW-1185">Reference proteome</keyword>
<dbReference type="EMBL" id="JABFTP020000103">
    <property type="protein sequence ID" value="KAL3276629.1"/>
    <property type="molecule type" value="Genomic_DNA"/>
</dbReference>
<protein>
    <recommendedName>
        <fullName evidence="4">Peptidase S1 domain-containing protein</fullName>
    </recommendedName>
</protein>
<dbReference type="InterPro" id="IPR001254">
    <property type="entry name" value="Trypsin_dom"/>
</dbReference>
<accession>A0ABD2NDH4</accession>